<protein>
    <submittedName>
        <fullName evidence="2">Uncharacterized protein</fullName>
    </submittedName>
</protein>
<gene>
    <name evidence="2" type="ORF">FDG2_6505</name>
</gene>
<dbReference type="Proteomes" id="UP000199013">
    <property type="component" value="Unassembled WGS sequence"/>
</dbReference>
<keyword evidence="1" id="KW-1133">Transmembrane helix</keyword>
<feature type="transmembrane region" description="Helical" evidence="1">
    <location>
        <begin position="88"/>
        <end position="105"/>
    </location>
</feature>
<reference evidence="3" key="1">
    <citation type="submission" date="2016-02" db="EMBL/GenBank/DDBJ databases">
        <authorList>
            <person name="Wibberg D."/>
        </authorList>
    </citation>
    <scope>NUCLEOTIDE SEQUENCE [LARGE SCALE GENOMIC DNA]</scope>
</reference>
<keyword evidence="3" id="KW-1185">Reference proteome</keyword>
<feature type="transmembrane region" description="Helical" evidence="1">
    <location>
        <begin position="43"/>
        <end position="63"/>
    </location>
</feature>
<proteinExistence type="predicted"/>
<evidence type="ECO:0000313" key="3">
    <source>
        <dbReference type="Proteomes" id="UP000199013"/>
    </source>
</evidence>
<evidence type="ECO:0000256" key="1">
    <source>
        <dbReference type="SAM" id="Phobius"/>
    </source>
</evidence>
<sequence length="126" mass="14442">MSTFAHYFFFAPVFATVFGFLGWMVPAILFREAVTRRRVGVHTLFRTGYAIIAVLSLFLFAIGTRTSQRVERPGGAVEYMTSPRDHDVAPLLGTAASFAVVWLLRRQWHRWRRSRGGPRGFEYDGR</sequence>
<feature type="transmembrane region" description="Helical" evidence="1">
    <location>
        <begin position="6"/>
        <end position="31"/>
    </location>
</feature>
<dbReference type="AlphaFoldDB" id="A0A1C3PH30"/>
<keyword evidence="1" id="KW-0812">Transmembrane</keyword>
<keyword evidence="1" id="KW-0472">Membrane</keyword>
<evidence type="ECO:0000313" key="2">
    <source>
        <dbReference type="EMBL" id="SBW29142.1"/>
    </source>
</evidence>
<dbReference type="EMBL" id="FLUV01002705">
    <property type="protein sequence ID" value="SBW29142.1"/>
    <property type="molecule type" value="Genomic_DNA"/>
</dbReference>
<organism evidence="2 3">
    <name type="scientific">Candidatus Protofrankia californiensis</name>
    <dbReference type="NCBI Taxonomy" id="1839754"/>
    <lineage>
        <taxon>Bacteria</taxon>
        <taxon>Bacillati</taxon>
        <taxon>Actinomycetota</taxon>
        <taxon>Actinomycetes</taxon>
        <taxon>Frankiales</taxon>
        <taxon>Frankiaceae</taxon>
        <taxon>Protofrankia</taxon>
    </lineage>
</organism>
<accession>A0A1C3PH30</accession>
<name>A0A1C3PH30_9ACTN</name>